<evidence type="ECO:0008006" key="4">
    <source>
        <dbReference type="Google" id="ProtNLM"/>
    </source>
</evidence>
<evidence type="ECO:0000256" key="1">
    <source>
        <dbReference type="SAM" id="SignalP"/>
    </source>
</evidence>
<dbReference type="AlphaFoldDB" id="A0ABD6ECA1"/>
<dbReference type="EMBL" id="JBGFUD010001890">
    <property type="protein sequence ID" value="MFH4976887.1"/>
    <property type="molecule type" value="Genomic_DNA"/>
</dbReference>
<sequence>MQLLLPTIFLFSRILQIFAANRGGCGCIDRPGCDEKSSPLDCPLKKGYCKAIPLGPSTPGSLNTAVDAKSKECRDGWTTVSLADSTYGFPNPMVSTVQNDLMDGKEHVMYIHGWNGKYDVFIIFQSKKNPQNVPMFATLQLWKEFIVINERKNNEWCSNDIQVWNRVSAQYWKMRFQIQKTSSGQRIDILLDKQAKYRYYPQTPIERGDTLTSYELGTHILSITWSSGTKVKFKTGPLPGSRIAFYGLLKWGSHFYISLKTANYEEKIKITGLIYGERSTTTVSGYGTQQSVANDDFISGRYITVIVQVLTNGIRVYADGTEHLTFRNDKFRSDHVVRVEVSGGYLTEGGISANTCEFFE</sequence>
<dbReference type="Proteomes" id="UP001608902">
    <property type="component" value="Unassembled WGS sequence"/>
</dbReference>
<keyword evidence="1" id="KW-0732">Signal</keyword>
<evidence type="ECO:0000313" key="3">
    <source>
        <dbReference type="Proteomes" id="UP001608902"/>
    </source>
</evidence>
<proteinExistence type="predicted"/>
<reference evidence="2 3" key="1">
    <citation type="submission" date="2024-08" db="EMBL/GenBank/DDBJ databases">
        <title>Gnathostoma spinigerum genome.</title>
        <authorList>
            <person name="Gonzalez-Bertolin B."/>
            <person name="Monzon S."/>
            <person name="Zaballos A."/>
            <person name="Jimenez P."/>
            <person name="Dekumyoy P."/>
            <person name="Varona S."/>
            <person name="Cuesta I."/>
            <person name="Sumanam S."/>
            <person name="Adisakwattana P."/>
            <person name="Gasser R.B."/>
            <person name="Hernandez-Gonzalez A."/>
            <person name="Young N.D."/>
            <person name="Perteguer M.J."/>
        </authorList>
    </citation>
    <scope>NUCLEOTIDE SEQUENCE [LARGE SCALE GENOMIC DNA]</scope>
    <source>
        <strain evidence="2">AL3</strain>
        <tissue evidence="2">Liver</tissue>
    </source>
</reference>
<evidence type="ECO:0000313" key="2">
    <source>
        <dbReference type="EMBL" id="MFH4976887.1"/>
    </source>
</evidence>
<keyword evidence="3" id="KW-1185">Reference proteome</keyword>
<comment type="caution">
    <text evidence="2">The sequence shown here is derived from an EMBL/GenBank/DDBJ whole genome shotgun (WGS) entry which is preliminary data.</text>
</comment>
<feature type="signal peptide" evidence="1">
    <location>
        <begin position="1"/>
        <end position="19"/>
    </location>
</feature>
<name>A0ABD6ECA1_9BILA</name>
<organism evidence="2 3">
    <name type="scientific">Gnathostoma spinigerum</name>
    <dbReference type="NCBI Taxonomy" id="75299"/>
    <lineage>
        <taxon>Eukaryota</taxon>
        <taxon>Metazoa</taxon>
        <taxon>Ecdysozoa</taxon>
        <taxon>Nematoda</taxon>
        <taxon>Chromadorea</taxon>
        <taxon>Rhabditida</taxon>
        <taxon>Spirurina</taxon>
        <taxon>Gnathostomatomorpha</taxon>
        <taxon>Gnathostomatoidea</taxon>
        <taxon>Gnathostomatidae</taxon>
        <taxon>Gnathostoma</taxon>
    </lineage>
</organism>
<gene>
    <name evidence="2" type="ORF">AB6A40_003596</name>
</gene>
<feature type="chain" id="PRO_5044894473" description="Galectin" evidence="1">
    <location>
        <begin position="20"/>
        <end position="360"/>
    </location>
</feature>
<accession>A0ABD6ECA1</accession>
<protein>
    <recommendedName>
        <fullName evidence="4">Galectin</fullName>
    </recommendedName>
</protein>